<dbReference type="Gene3D" id="3.30.565.10">
    <property type="entry name" value="Histidine kinase-like ATPase, C-terminal domain"/>
    <property type="match status" value="1"/>
</dbReference>
<dbReference type="AlphaFoldDB" id="A0A2Y9BC06"/>
<accession>A0A2Y9BC06</accession>
<feature type="domain" description="Sensor histidine kinase NatK-like C-terminal" evidence="2">
    <location>
        <begin position="313"/>
        <end position="418"/>
    </location>
</feature>
<organism evidence="3 4">
    <name type="scientific">Faecalicatena orotica</name>
    <dbReference type="NCBI Taxonomy" id="1544"/>
    <lineage>
        <taxon>Bacteria</taxon>
        <taxon>Bacillati</taxon>
        <taxon>Bacillota</taxon>
        <taxon>Clostridia</taxon>
        <taxon>Lachnospirales</taxon>
        <taxon>Lachnospiraceae</taxon>
        <taxon>Faecalicatena</taxon>
    </lineage>
</organism>
<dbReference type="CDD" id="cd16935">
    <property type="entry name" value="HATPase_AgrC-ComD-like"/>
    <property type="match status" value="1"/>
</dbReference>
<dbReference type="RefSeq" id="WP_109730866.1">
    <property type="nucleotide sequence ID" value="NZ_BAAACK010000018.1"/>
</dbReference>
<evidence type="ECO:0000313" key="4">
    <source>
        <dbReference type="Proteomes" id="UP000245845"/>
    </source>
</evidence>
<comment type="caution">
    <text evidence="3">The sequence shown here is derived from an EMBL/GenBank/DDBJ whole genome shotgun (WGS) entry which is preliminary data.</text>
</comment>
<dbReference type="PANTHER" id="PTHR40448:SF1">
    <property type="entry name" value="TWO-COMPONENT SENSOR HISTIDINE KINASE"/>
    <property type="match status" value="1"/>
</dbReference>
<evidence type="ECO:0000256" key="1">
    <source>
        <dbReference type="SAM" id="Phobius"/>
    </source>
</evidence>
<dbReference type="InterPro" id="IPR032834">
    <property type="entry name" value="NatK-like_C"/>
</dbReference>
<proteinExistence type="predicted"/>
<feature type="transmembrane region" description="Helical" evidence="1">
    <location>
        <begin position="12"/>
        <end position="29"/>
    </location>
</feature>
<feature type="transmembrane region" description="Helical" evidence="1">
    <location>
        <begin position="178"/>
        <end position="198"/>
    </location>
</feature>
<keyword evidence="1" id="KW-1133">Transmembrane helix</keyword>
<keyword evidence="4" id="KW-1185">Reference proteome</keyword>
<dbReference type="InterPro" id="IPR036890">
    <property type="entry name" value="HATPase_C_sf"/>
</dbReference>
<evidence type="ECO:0000259" key="2">
    <source>
        <dbReference type="Pfam" id="PF14501"/>
    </source>
</evidence>
<dbReference type="PANTHER" id="PTHR40448">
    <property type="entry name" value="TWO-COMPONENT SENSOR HISTIDINE KINASE"/>
    <property type="match status" value="1"/>
</dbReference>
<dbReference type="GO" id="GO:0042802">
    <property type="term" value="F:identical protein binding"/>
    <property type="evidence" value="ECO:0007669"/>
    <property type="project" value="TreeGrafter"/>
</dbReference>
<dbReference type="Proteomes" id="UP000245845">
    <property type="component" value="Unassembled WGS sequence"/>
</dbReference>
<feature type="transmembrane region" description="Helical" evidence="1">
    <location>
        <begin position="112"/>
        <end position="132"/>
    </location>
</feature>
<protein>
    <submittedName>
        <fullName evidence="3">GHKL domain-containing protein</fullName>
    </submittedName>
</protein>
<dbReference type="SUPFAM" id="SSF55874">
    <property type="entry name" value="ATPase domain of HSP90 chaperone/DNA topoisomerase II/histidine kinase"/>
    <property type="match status" value="1"/>
</dbReference>
<keyword evidence="1" id="KW-0812">Transmembrane</keyword>
<dbReference type="EMBL" id="QGDL01000005">
    <property type="protein sequence ID" value="PWJ29715.1"/>
    <property type="molecule type" value="Genomic_DNA"/>
</dbReference>
<dbReference type="Pfam" id="PF14501">
    <property type="entry name" value="HATPase_c_5"/>
    <property type="match status" value="1"/>
</dbReference>
<dbReference type="OrthoDB" id="9813149at2"/>
<keyword evidence="1" id="KW-0472">Membrane</keyword>
<feature type="transmembrane region" description="Helical" evidence="1">
    <location>
        <begin position="36"/>
        <end position="53"/>
    </location>
</feature>
<name>A0A2Y9BC06_9FIRM</name>
<feature type="transmembrane region" description="Helical" evidence="1">
    <location>
        <begin position="144"/>
        <end position="166"/>
    </location>
</feature>
<sequence length="420" mass="48263">MGETIADLILRSFFTINMLPIVLLFSAGLKKRDRFPYRLAGGIIFCLFCASLFTHGFLTYIVEFCAMTVFCFLLYDITVKESVYCLACAYITQHISYGLYQILFRPDGNQPVYSIGYILVSIAVLAAVYYLVVRKLPENGRFNIDLKFSMFSLCIILLLVLVLSIVADNIYAGDRSSMYYVCMAYDLICCVFVLWEQVDYKKKLKKQREQDMEKQIWMKQKELYKLRKDDMETINMICHDLKKHLESLKLFANEEERQTYFNEVSKTIQSYDSQLETGSKVLDILLSQKNLICMKNGIDLTCVADGKKMDFIHAVDLYTILGNAIDNAIESVLMVSDPEKKIISVSVWTKGKLLLMQVENYFENEDLIFENGLPLTTKKESEGHGFGLKSIRNSVEKYDGCMDVGIQNNTFRLMIVVPIP</sequence>
<evidence type="ECO:0000313" key="3">
    <source>
        <dbReference type="EMBL" id="PWJ29715.1"/>
    </source>
</evidence>
<reference evidence="3 4" key="1">
    <citation type="submission" date="2018-05" db="EMBL/GenBank/DDBJ databases">
        <title>The Hungate 1000. A catalogue of reference genomes from the rumen microbiome.</title>
        <authorList>
            <person name="Kelly W."/>
        </authorList>
    </citation>
    <scope>NUCLEOTIDE SEQUENCE [LARGE SCALE GENOMIC DNA]</scope>
    <source>
        <strain evidence="3 4">NLAE-zl-C242</strain>
    </source>
</reference>
<feature type="transmembrane region" description="Helical" evidence="1">
    <location>
        <begin position="82"/>
        <end position="100"/>
    </location>
</feature>
<gene>
    <name evidence="3" type="ORF">A8806_10515</name>
</gene>